<accession>A0A4C1T2D1</accession>
<comment type="caution">
    <text evidence="1">The sequence shown here is derived from an EMBL/GenBank/DDBJ whole genome shotgun (WGS) entry which is preliminary data.</text>
</comment>
<protein>
    <submittedName>
        <fullName evidence="1">Uncharacterized protein</fullName>
    </submittedName>
</protein>
<keyword evidence="2" id="KW-1185">Reference proteome</keyword>
<sequence>MLWLIWLQHIIGPFQPVKYNTLTQYGRAVATSVDTFYLVNESSGGPMLPLSPYFPLHQFTPRSIRYPISTQEVVKTLVTHLEMQVFMGGTYFLVARMLVCPSIFIAEAIKNVFYTTTKRAMNNTAS</sequence>
<dbReference type="AlphaFoldDB" id="A0A4C1T2D1"/>
<organism evidence="1 2">
    <name type="scientific">Eumeta variegata</name>
    <name type="common">Bagworm moth</name>
    <name type="synonym">Eumeta japonica</name>
    <dbReference type="NCBI Taxonomy" id="151549"/>
    <lineage>
        <taxon>Eukaryota</taxon>
        <taxon>Metazoa</taxon>
        <taxon>Ecdysozoa</taxon>
        <taxon>Arthropoda</taxon>
        <taxon>Hexapoda</taxon>
        <taxon>Insecta</taxon>
        <taxon>Pterygota</taxon>
        <taxon>Neoptera</taxon>
        <taxon>Endopterygota</taxon>
        <taxon>Lepidoptera</taxon>
        <taxon>Glossata</taxon>
        <taxon>Ditrysia</taxon>
        <taxon>Tineoidea</taxon>
        <taxon>Psychidae</taxon>
        <taxon>Oiketicinae</taxon>
        <taxon>Eumeta</taxon>
    </lineage>
</organism>
<reference evidence="1 2" key="1">
    <citation type="journal article" date="2019" name="Commun. Biol.">
        <title>The bagworm genome reveals a unique fibroin gene that provides high tensile strength.</title>
        <authorList>
            <person name="Kono N."/>
            <person name="Nakamura H."/>
            <person name="Ohtoshi R."/>
            <person name="Tomita M."/>
            <person name="Numata K."/>
            <person name="Arakawa K."/>
        </authorList>
    </citation>
    <scope>NUCLEOTIDE SEQUENCE [LARGE SCALE GENOMIC DNA]</scope>
</reference>
<dbReference type="Proteomes" id="UP000299102">
    <property type="component" value="Unassembled WGS sequence"/>
</dbReference>
<name>A0A4C1T2D1_EUMVA</name>
<proteinExistence type="predicted"/>
<gene>
    <name evidence="1" type="ORF">EVAR_2808_1</name>
</gene>
<evidence type="ECO:0000313" key="2">
    <source>
        <dbReference type="Proteomes" id="UP000299102"/>
    </source>
</evidence>
<dbReference type="EMBL" id="BGZK01000027">
    <property type="protein sequence ID" value="GBP07700.1"/>
    <property type="molecule type" value="Genomic_DNA"/>
</dbReference>
<evidence type="ECO:0000313" key="1">
    <source>
        <dbReference type="EMBL" id="GBP07700.1"/>
    </source>
</evidence>